<dbReference type="EC" id="2.5.1.17" evidence="3"/>
<dbReference type="PANTHER" id="PTHR46638">
    <property type="entry name" value="CORRINOID ADENOSYLTRANSFERASE"/>
    <property type="match status" value="1"/>
</dbReference>
<organism evidence="10 11">
    <name type="scientific">Candidatus Danuiimicrobium aquiferis</name>
    <dbReference type="NCBI Taxonomy" id="1801832"/>
    <lineage>
        <taxon>Bacteria</taxon>
        <taxon>Pseudomonadati</taxon>
        <taxon>Candidatus Omnitrophota</taxon>
        <taxon>Candidatus Danuiimicrobium</taxon>
    </lineage>
</organism>
<comment type="pathway">
    <text evidence="1">Cofactor biosynthesis; adenosylcobalamin biosynthesis; adenosylcobalamin from cob(II)yrinate a,c-diamide: step 2/7.</text>
</comment>
<dbReference type="NCBIfam" id="TIGR00708">
    <property type="entry name" value="cobA"/>
    <property type="match status" value="1"/>
</dbReference>
<dbReference type="GO" id="GO:0009236">
    <property type="term" value="P:cobalamin biosynthetic process"/>
    <property type="evidence" value="ECO:0007669"/>
    <property type="project" value="InterPro"/>
</dbReference>
<name>A0A1G1KWA6_9BACT</name>
<protein>
    <recommendedName>
        <fullName evidence="3">corrinoid adenosyltransferase</fullName>
        <ecNumber evidence="3">2.5.1.17</ecNumber>
    </recommendedName>
    <alternativeName>
        <fullName evidence="5">Cob(II)alamin adenosyltransferase</fullName>
    </alternativeName>
    <alternativeName>
        <fullName evidence="7">Cob(II)yrinic acid a,c-diamide adenosyltransferase</fullName>
    </alternativeName>
    <alternativeName>
        <fullName evidence="6">Cobinamide/cobalamin adenosyltransferase</fullName>
    </alternativeName>
</protein>
<dbReference type="NCBIfam" id="NF004637">
    <property type="entry name" value="PRK05986.1"/>
    <property type="match status" value="1"/>
</dbReference>
<comment type="catalytic activity">
    <reaction evidence="9">
        <text>2 cob(II)alamin + reduced [electron-transfer flavoprotein] + 2 ATP = 2 adenosylcob(III)alamin + 2 triphosphate + oxidized [electron-transfer flavoprotein] + 3 H(+)</text>
        <dbReference type="Rhea" id="RHEA:28671"/>
        <dbReference type="Rhea" id="RHEA-COMP:10685"/>
        <dbReference type="Rhea" id="RHEA-COMP:10686"/>
        <dbReference type="ChEBI" id="CHEBI:15378"/>
        <dbReference type="ChEBI" id="CHEBI:16304"/>
        <dbReference type="ChEBI" id="CHEBI:18036"/>
        <dbReference type="ChEBI" id="CHEBI:18408"/>
        <dbReference type="ChEBI" id="CHEBI:30616"/>
        <dbReference type="ChEBI" id="CHEBI:57692"/>
        <dbReference type="ChEBI" id="CHEBI:58307"/>
        <dbReference type="EC" id="2.5.1.17"/>
    </reaction>
</comment>
<comment type="function">
    <text evidence="4">Required for both de novo synthesis of the corrin ring for the assimilation of exogenous corrinoids. Participates in the adenosylation of a variety of incomplete and complete corrinoids.</text>
</comment>
<sequence length="180" mass="19965">MRKSSHPKKGLVIIYTGNGKGKTSAALGVALRAAGHGMKSVMIQFIKGPWKSGELRAAKCLKGLISIFPMGGGFTWAAKDRRENTRLAKQAWEFGLKKLMSKKYDIVIFDEINYAIDYGYLDEKEVLSRLKSKPPKVHVILTGRNAKSGLIQFSDLVTEMKEVKHPFKTQGLLAHAGIDF</sequence>
<dbReference type="EMBL" id="MHFR01000043">
    <property type="protein sequence ID" value="OGW97226.1"/>
    <property type="molecule type" value="Genomic_DNA"/>
</dbReference>
<evidence type="ECO:0000256" key="7">
    <source>
        <dbReference type="ARBA" id="ARBA00033354"/>
    </source>
</evidence>
<dbReference type="AlphaFoldDB" id="A0A1G1KWA6"/>
<dbReference type="InterPro" id="IPR027417">
    <property type="entry name" value="P-loop_NTPase"/>
</dbReference>
<dbReference type="PIRSF" id="PIRSF015617">
    <property type="entry name" value="Adensltrnsf_CobA"/>
    <property type="match status" value="1"/>
</dbReference>
<comment type="similarity">
    <text evidence="2">Belongs to the Cob(I)alamin adenosyltransferase family.</text>
</comment>
<accession>A0A1G1KWA6</accession>
<evidence type="ECO:0000256" key="9">
    <source>
        <dbReference type="ARBA" id="ARBA00048692"/>
    </source>
</evidence>
<evidence type="ECO:0000256" key="4">
    <source>
        <dbReference type="ARBA" id="ARBA00024929"/>
    </source>
</evidence>
<comment type="catalytic activity">
    <reaction evidence="8">
        <text>2 cob(II)yrinate a,c diamide + reduced [electron-transfer flavoprotein] + 2 ATP = 2 adenosylcob(III)yrinate a,c-diamide + 2 triphosphate + oxidized [electron-transfer flavoprotein] + 3 H(+)</text>
        <dbReference type="Rhea" id="RHEA:11528"/>
        <dbReference type="Rhea" id="RHEA-COMP:10685"/>
        <dbReference type="Rhea" id="RHEA-COMP:10686"/>
        <dbReference type="ChEBI" id="CHEBI:15378"/>
        <dbReference type="ChEBI" id="CHEBI:18036"/>
        <dbReference type="ChEBI" id="CHEBI:30616"/>
        <dbReference type="ChEBI" id="CHEBI:57692"/>
        <dbReference type="ChEBI" id="CHEBI:58307"/>
        <dbReference type="ChEBI" id="CHEBI:58503"/>
        <dbReference type="ChEBI" id="CHEBI:58537"/>
        <dbReference type="EC" id="2.5.1.17"/>
    </reaction>
</comment>
<evidence type="ECO:0000256" key="8">
    <source>
        <dbReference type="ARBA" id="ARBA00048555"/>
    </source>
</evidence>
<dbReference type="GO" id="GO:0005524">
    <property type="term" value="F:ATP binding"/>
    <property type="evidence" value="ECO:0007669"/>
    <property type="project" value="InterPro"/>
</dbReference>
<evidence type="ECO:0000256" key="3">
    <source>
        <dbReference type="ARBA" id="ARBA00012454"/>
    </source>
</evidence>
<evidence type="ECO:0000256" key="6">
    <source>
        <dbReference type="ARBA" id="ARBA00033334"/>
    </source>
</evidence>
<dbReference type="InterPro" id="IPR003724">
    <property type="entry name" value="CblAdoTrfase_CobA"/>
</dbReference>
<keyword evidence="10" id="KW-0808">Transferase</keyword>
<evidence type="ECO:0000256" key="2">
    <source>
        <dbReference type="ARBA" id="ARBA00007487"/>
    </source>
</evidence>
<comment type="caution">
    <text evidence="10">The sequence shown here is derived from an EMBL/GenBank/DDBJ whole genome shotgun (WGS) entry which is preliminary data.</text>
</comment>
<dbReference type="CDD" id="cd00561">
    <property type="entry name" value="CobA_ACA"/>
    <property type="match status" value="1"/>
</dbReference>
<dbReference type="PANTHER" id="PTHR46638:SF1">
    <property type="entry name" value="CORRINOID ADENOSYLTRANSFERASE"/>
    <property type="match status" value="1"/>
</dbReference>
<proteinExistence type="inferred from homology"/>
<evidence type="ECO:0000256" key="1">
    <source>
        <dbReference type="ARBA" id="ARBA00005121"/>
    </source>
</evidence>
<dbReference type="GO" id="GO:0008817">
    <property type="term" value="F:corrinoid adenosyltransferase activity"/>
    <property type="evidence" value="ECO:0007669"/>
    <property type="project" value="UniProtKB-EC"/>
</dbReference>
<dbReference type="SUPFAM" id="SSF52540">
    <property type="entry name" value="P-loop containing nucleoside triphosphate hydrolases"/>
    <property type="match status" value="1"/>
</dbReference>
<dbReference type="Proteomes" id="UP000178187">
    <property type="component" value="Unassembled WGS sequence"/>
</dbReference>
<gene>
    <name evidence="10" type="ORF">A3G33_08610</name>
</gene>
<evidence type="ECO:0000313" key="11">
    <source>
        <dbReference type="Proteomes" id="UP000178187"/>
    </source>
</evidence>
<evidence type="ECO:0000313" key="10">
    <source>
        <dbReference type="EMBL" id="OGW97226.1"/>
    </source>
</evidence>
<evidence type="ECO:0000256" key="5">
    <source>
        <dbReference type="ARBA" id="ARBA00031529"/>
    </source>
</evidence>
<dbReference type="Gene3D" id="3.40.50.300">
    <property type="entry name" value="P-loop containing nucleotide triphosphate hydrolases"/>
    <property type="match status" value="1"/>
</dbReference>
<dbReference type="Pfam" id="PF02572">
    <property type="entry name" value="CobA_CobO_BtuR"/>
    <property type="match status" value="1"/>
</dbReference>
<reference evidence="10 11" key="1">
    <citation type="journal article" date="2016" name="Nat. Commun.">
        <title>Thousands of microbial genomes shed light on interconnected biogeochemical processes in an aquifer system.</title>
        <authorList>
            <person name="Anantharaman K."/>
            <person name="Brown C.T."/>
            <person name="Hug L.A."/>
            <person name="Sharon I."/>
            <person name="Castelle C.J."/>
            <person name="Probst A.J."/>
            <person name="Thomas B.C."/>
            <person name="Singh A."/>
            <person name="Wilkins M.J."/>
            <person name="Karaoz U."/>
            <person name="Brodie E.L."/>
            <person name="Williams K.H."/>
            <person name="Hubbard S.S."/>
            <person name="Banfield J.F."/>
        </authorList>
    </citation>
    <scope>NUCLEOTIDE SEQUENCE [LARGE SCALE GENOMIC DNA]</scope>
</reference>